<evidence type="ECO:0000256" key="1">
    <source>
        <dbReference type="ARBA" id="ARBA00004167"/>
    </source>
</evidence>
<keyword evidence="2" id="KW-0812">Transmembrane</keyword>
<dbReference type="SUPFAM" id="SSF48264">
    <property type="entry name" value="Cytochrome P450"/>
    <property type="match status" value="1"/>
</dbReference>
<reference evidence="7" key="2">
    <citation type="submission" date="2020-08" db="EMBL/GenBank/DDBJ databases">
        <title>Plant Genome Project.</title>
        <authorList>
            <person name="Zhang R.-G."/>
        </authorList>
    </citation>
    <scope>NUCLEOTIDE SEQUENCE</scope>
    <source>
        <strain evidence="7">Huo1</strain>
        <tissue evidence="7">Leaf</tissue>
    </source>
</reference>
<evidence type="ECO:0000313" key="8">
    <source>
        <dbReference type="Proteomes" id="UP000298416"/>
    </source>
</evidence>
<dbReference type="GO" id="GO:0005506">
    <property type="term" value="F:iron ion binding"/>
    <property type="evidence" value="ECO:0007669"/>
    <property type="project" value="InterPro"/>
</dbReference>
<dbReference type="GO" id="GO:0016020">
    <property type="term" value="C:membrane"/>
    <property type="evidence" value="ECO:0007669"/>
    <property type="project" value="UniProtKB-SubCell"/>
</dbReference>
<reference evidence="7" key="1">
    <citation type="submission" date="2018-01" db="EMBL/GenBank/DDBJ databases">
        <authorList>
            <person name="Mao J.F."/>
        </authorList>
    </citation>
    <scope>NUCLEOTIDE SEQUENCE</scope>
    <source>
        <strain evidence="7">Huo1</strain>
        <tissue evidence="7">Leaf</tissue>
    </source>
</reference>
<evidence type="ECO:0000256" key="5">
    <source>
        <dbReference type="ARBA" id="ARBA00023136"/>
    </source>
</evidence>
<keyword evidence="8" id="KW-1185">Reference proteome</keyword>
<dbReference type="Pfam" id="PF00067">
    <property type="entry name" value="p450"/>
    <property type="match status" value="1"/>
</dbReference>
<dbReference type="InterPro" id="IPR001128">
    <property type="entry name" value="Cyt_P450"/>
</dbReference>
<dbReference type="EMBL" id="PNBA02000015">
    <property type="protein sequence ID" value="KAG6399980.1"/>
    <property type="molecule type" value="Genomic_DNA"/>
</dbReference>
<keyword evidence="3" id="KW-0479">Metal-binding</keyword>
<evidence type="ECO:0000313" key="7">
    <source>
        <dbReference type="EMBL" id="KAG6399980.1"/>
    </source>
</evidence>
<evidence type="ECO:0000256" key="6">
    <source>
        <dbReference type="SAM" id="MobiDB-lite"/>
    </source>
</evidence>
<dbReference type="GO" id="GO:0016709">
    <property type="term" value="F:oxidoreductase activity, acting on paired donors, with incorporation or reduction of molecular oxygen, NAD(P)H as one donor, and incorporation of one atom of oxygen"/>
    <property type="evidence" value="ECO:0007669"/>
    <property type="project" value="TreeGrafter"/>
</dbReference>
<dbReference type="InterPro" id="IPR036396">
    <property type="entry name" value="Cyt_P450_sf"/>
</dbReference>
<proteinExistence type="predicted"/>
<sequence>MVAKLKTKGWPKFTHTYESEITKGVTGEVSPSGNEQTSDGRPEGLSEKNDIRSKGSMVFGDYLSKVYLILDEFILAGELQETSKKEIVGVAEGDVVEEEDLQKLPYLKAVVLEALRRHPTGHFVLAHKVKEEVDLDGYRIPKDAYVNFMVADMNWSSGRRGSWRRARGRV</sequence>
<dbReference type="Proteomes" id="UP000298416">
    <property type="component" value="Unassembled WGS sequence"/>
</dbReference>
<feature type="region of interest" description="Disordered" evidence="6">
    <location>
        <begin position="24"/>
        <end position="49"/>
    </location>
</feature>
<dbReference type="GO" id="GO:0020037">
    <property type="term" value="F:heme binding"/>
    <property type="evidence" value="ECO:0007669"/>
    <property type="project" value="InterPro"/>
</dbReference>
<dbReference type="PANTHER" id="PTHR24298">
    <property type="entry name" value="FLAVONOID 3'-MONOOXYGENASE-RELATED"/>
    <property type="match status" value="1"/>
</dbReference>
<dbReference type="InterPro" id="IPR051103">
    <property type="entry name" value="Plant_metabolite_P450s"/>
</dbReference>
<dbReference type="PANTHER" id="PTHR24298:SF800">
    <property type="entry name" value="CYTOCHROME P450 89A2-RELATED"/>
    <property type="match status" value="1"/>
</dbReference>
<comment type="subcellular location">
    <subcellularLocation>
        <location evidence="1">Membrane</location>
        <topology evidence="1">Single-pass membrane protein</topology>
    </subcellularLocation>
</comment>
<evidence type="ECO:0000256" key="4">
    <source>
        <dbReference type="ARBA" id="ARBA00022989"/>
    </source>
</evidence>
<evidence type="ECO:0000256" key="3">
    <source>
        <dbReference type="ARBA" id="ARBA00022723"/>
    </source>
</evidence>
<organism evidence="7">
    <name type="scientific">Salvia splendens</name>
    <name type="common">Scarlet sage</name>
    <dbReference type="NCBI Taxonomy" id="180675"/>
    <lineage>
        <taxon>Eukaryota</taxon>
        <taxon>Viridiplantae</taxon>
        <taxon>Streptophyta</taxon>
        <taxon>Embryophyta</taxon>
        <taxon>Tracheophyta</taxon>
        <taxon>Spermatophyta</taxon>
        <taxon>Magnoliopsida</taxon>
        <taxon>eudicotyledons</taxon>
        <taxon>Gunneridae</taxon>
        <taxon>Pentapetalae</taxon>
        <taxon>asterids</taxon>
        <taxon>lamiids</taxon>
        <taxon>Lamiales</taxon>
        <taxon>Lamiaceae</taxon>
        <taxon>Nepetoideae</taxon>
        <taxon>Mentheae</taxon>
        <taxon>Salviinae</taxon>
        <taxon>Salvia</taxon>
        <taxon>Salvia subgen. Calosphace</taxon>
        <taxon>core Calosphace</taxon>
    </lineage>
</organism>
<protein>
    <submittedName>
        <fullName evidence="7">Uncharacterized protein</fullName>
    </submittedName>
</protein>
<keyword evidence="5" id="KW-0472">Membrane</keyword>
<dbReference type="Gene3D" id="1.10.630.10">
    <property type="entry name" value="Cytochrome P450"/>
    <property type="match status" value="1"/>
</dbReference>
<evidence type="ECO:0000256" key="2">
    <source>
        <dbReference type="ARBA" id="ARBA00022692"/>
    </source>
</evidence>
<gene>
    <name evidence="7" type="ORF">SASPL_141468</name>
</gene>
<keyword evidence="4" id="KW-1133">Transmembrane helix</keyword>
<name>A0A8X8WT43_SALSN</name>
<feature type="compositionally biased region" description="Basic and acidic residues" evidence="6">
    <location>
        <begin position="38"/>
        <end position="49"/>
    </location>
</feature>
<comment type="caution">
    <text evidence="7">The sequence shown here is derived from an EMBL/GenBank/DDBJ whole genome shotgun (WGS) entry which is preliminary data.</text>
</comment>
<dbReference type="AlphaFoldDB" id="A0A8X8WT43"/>
<accession>A0A8X8WT43</accession>